<feature type="repeat" description="TPR" evidence="3">
    <location>
        <begin position="164"/>
        <end position="197"/>
    </location>
</feature>
<dbReference type="Pfam" id="PF13432">
    <property type="entry name" value="TPR_16"/>
    <property type="match status" value="1"/>
</dbReference>
<dbReference type="PANTHER" id="PTHR12558">
    <property type="entry name" value="CELL DIVISION CYCLE 16,23,27"/>
    <property type="match status" value="1"/>
</dbReference>
<dbReference type="Gene3D" id="1.25.40.10">
    <property type="entry name" value="Tetratricopeptide repeat domain"/>
    <property type="match status" value="4"/>
</dbReference>
<dbReference type="Pfam" id="PF13181">
    <property type="entry name" value="TPR_8"/>
    <property type="match status" value="2"/>
</dbReference>
<feature type="repeat" description="TPR" evidence="3">
    <location>
        <begin position="310"/>
        <end position="343"/>
    </location>
</feature>
<evidence type="ECO:0000313" key="6">
    <source>
        <dbReference type="Proteomes" id="UP000648239"/>
    </source>
</evidence>
<evidence type="ECO:0000256" key="1">
    <source>
        <dbReference type="ARBA" id="ARBA00022737"/>
    </source>
</evidence>
<sequence>MKRISRTALVAISLAASLCLAGAAMAQEEAYQNGMNYFKSGKYVEAAAEFQALVDDAPAYDYGYFMLGNSFVKMGKTDQAISNFKQAIELNGEKYVYHHSLASAYQKSRQYRMVTETLNNSESIVEDRYKPAFYTTRGQAFYQLKKYSEAISDLEKAKALKPTEGVLTSLGVSYYKMGHHEKAAGALEKALDKNPKNATNNQLLAESLLEVGKGKNGSAKETAYGRALAAAERYLAAKPGNFDAINLVGRAALGAGDYGKAERSFTRALTLKPSYCFAMMNKAKAQIAQSKWKNAEGTLRTADKCDANNVLVHESLGFVLRKQKRLPEALSSYQTAYKLKPSASIKKAMDEVKHNIEVNEFNKSATAEEIANREAIAAEEARVAAEKAKQEEYKKKTDDD</sequence>
<dbReference type="InterPro" id="IPR013105">
    <property type="entry name" value="TPR_2"/>
</dbReference>
<name>A0A8J6XWL9_9BACT</name>
<protein>
    <submittedName>
        <fullName evidence="5">Tetratricopeptide repeat protein</fullName>
    </submittedName>
</protein>
<feature type="repeat" description="TPR" evidence="3">
    <location>
        <begin position="242"/>
        <end position="275"/>
    </location>
</feature>
<dbReference type="InterPro" id="IPR019734">
    <property type="entry name" value="TPR_rpt"/>
</dbReference>
<keyword evidence="1" id="KW-0677">Repeat</keyword>
<dbReference type="PANTHER" id="PTHR12558:SF13">
    <property type="entry name" value="CELL DIVISION CYCLE PROTEIN 27 HOMOLOG"/>
    <property type="match status" value="1"/>
</dbReference>
<comment type="caution">
    <text evidence="5">The sequence shown here is derived from an EMBL/GenBank/DDBJ whole genome shotgun (WGS) entry which is preliminary data.</text>
</comment>
<keyword evidence="4" id="KW-0732">Signal</keyword>
<feature type="repeat" description="TPR" evidence="3">
    <location>
        <begin position="61"/>
        <end position="94"/>
    </location>
</feature>
<dbReference type="SMART" id="SM00028">
    <property type="entry name" value="TPR"/>
    <property type="match status" value="7"/>
</dbReference>
<evidence type="ECO:0000313" key="5">
    <source>
        <dbReference type="EMBL" id="MBD3869078.1"/>
    </source>
</evidence>
<dbReference type="SUPFAM" id="SSF48452">
    <property type="entry name" value="TPR-like"/>
    <property type="match status" value="2"/>
</dbReference>
<dbReference type="Pfam" id="PF07719">
    <property type="entry name" value="TPR_2"/>
    <property type="match status" value="1"/>
</dbReference>
<evidence type="ECO:0000256" key="3">
    <source>
        <dbReference type="PROSITE-ProRule" id="PRU00339"/>
    </source>
</evidence>
<feature type="signal peptide" evidence="4">
    <location>
        <begin position="1"/>
        <end position="26"/>
    </location>
</feature>
<keyword evidence="2 3" id="KW-0802">TPR repeat</keyword>
<gene>
    <name evidence="5" type="ORF">IFK94_13230</name>
</gene>
<dbReference type="AlphaFoldDB" id="A0A8J6XWL9"/>
<proteinExistence type="predicted"/>
<dbReference type="PROSITE" id="PS50005">
    <property type="entry name" value="TPR"/>
    <property type="match status" value="4"/>
</dbReference>
<reference evidence="5 6" key="1">
    <citation type="submission" date="2020-08" db="EMBL/GenBank/DDBJ databases">
        <title>Acidobacteriota in marine sediments use diverse sulfur dissimilation pathways.</title>
        <authorList>
            <person name="Wasmund K."/>
        </authorList>
    </citation>
    <scope>NUCLEOTIDE SEQUENCE [LARGE SCALE GENOMIC DNA]</scope>
    <source>
        <strain evidence="5">MAG AM4</strain>
    </source>
</reference>
<dbReference type="InterPro" id="IPR011990">
    <property type="entry name" value="TPR-like_helical_dom_sf"/>
</dbReference>
<evidence type="ECO:0000256" key="2">
    <source>
        <dbReference type="ARBA" id="ARBA00022803"/>
    </source>
</evidence>
<organism evidence="5 6">
    <name type="scientific">Candidatus Polarisedimenticola svalbardensis</name>
    <dbReference type="NCBI Taxonomy" id="2886004"/>
    <lineage>
        <taxon>Bacteria</taxon>
        <taxon>Pseudomonadati</taxon>
        <taxon>Acidobacteriota</taxon>
        <taxon>Candidatus Polarisedimenticolia</taxon>
        <taxon>Candidatus Polarisedimenticolales</taxon>
        <taxon>Candidatus Polarisedimenticolaceae</taxon>
        <taxon>Candidatus Polarisedimenticola</taxon>
    </lineage>
</organism>
<dbReference type="Proteomes" id="UP000648239">
    <property type="component" value="Unassembled WGS sequence"/>
</dbReference>
<evidence type="ECO:0000256" key="4">
    <source>
        <dbReference type="SAM" id="SignalP"/>
    </source>
</evidence>
<feature type="chain" id="PRO_5035196360" evidence="4">
    <location>
        <begin position="27"/>
        <end position="400"/>
    </location>
</feature>
<accession>A0A8J6XWL9</accession>
<dbReference type="EMBL" id="JACXWD010000058">
    <property type="protein sequence ID" value="MBD3869078.1"/>
    <property type="molecule type" value="Genomic_DNA"/>
</dbReference>